<dbReference type="InterPro" id="IPR009360">
    <property type="entry name" value="Isy1"/>
</dbReference>
<comment type="caution">
    <text evidence="4">The sequence shown here is derived from an EMBL/GenBank/DDBJ whole genome shotgun (WGS) entry which is preliminary data.</text>
</comment>
<dbReference type="AlphaFoldDB" id="A0AAV8V289"/>
<comment type="subcellular location">
    <subcellularLocation>
        <location evidence="1">Nucleus</location>
    </subcellularLocation>
</comment>
<dbReference type="SUPFAM" id="SSF140102">
    <property type="entry name" value="ISY1 domain-like"/>
    <property type="match status" value="1"/>
</dbReference>
<dbReference type="GO" id="GO:0005634">
    <property type="term" value="C:nucleus"/>
    <property type="evidence" value="ECO:0007669"/>
    <property type="project" value="UniProtKB-SubCell"/>
</dbReference>
<evidence type="ECO:0000313" key="4">
    <source>
        <dbReference type="EMBL" id="KAJ8907523.1"/>
    </source>
</evidence>
<keyword evidence="5" id="KW-1185">Reference proteome</keyword>
<keyword evidence="3" id="KW-0539">Nucleus</keyword>
<accession>A0AAV8V289</accession>
<evidence type="ECO:0000256" key="2">
    <source>
        <dbReference type="ARBA" id="ARBA00007002"/>
    </source>
</evidence>
<dbReference type="InterPro" id="IPR029012">
    <property type="entry name" value="Helix_hairpin_bin_sf"/>
</dbReference>
<dbReference type="GO" id="GO:0000350">
    <property type="term" value="P:generation of catalytic spliceosome for second transesterification step"/>
    <property type="evidence" value="ECO:0007669"/>
    <property type="project" value="InterPro"/>
</dbReference>
<name>A0AAV8V289_9RHOD</name>
<dbReference type="FunFam" id="1.10.287.660:FF:000001">
    <property type="entry name" value="pre-mRNA-splicing factor ISY1 homolog"/>
    <property type="match status" value="1"/>
</dbReference>
<proteinExistence type="inferred from homology"/>
<dbReference type="InterPro" id="IPR037200">
    <property type="entry name" value="Isy1_sf"/>
</dbReference>
<evidence type="ECO:0000256" key="3">
    <source>
        <dbReference type="ARBA" id="ARBA00023242"/>
    </source>
</evidence>
<dbReference type="Proteomes" id="UP001157974">
    <property type="component" value="Unassembled WGS sequence"/>
</dbReference>
<comment type="similarity">
    <text evidence="2">Belongs to the ISY1 family.</text>
</comment>
<evidence type="ECO:0000256" key="1">
    <source>
        <dbReference type="ARBA" id="ARBA00004123"/>
    </source>
</evidence>
<gene>
    <name evidence="4" type="ORF">NDN08_007634</name>
</gene>
<dbReference type="Gene3D" id="1.10.287.660">
    <property type="entry name" value="Helix hairpin bin"/>
    <property type="match status" value="1"/>
</dbReference>
<organism evidence="4 5">
    <name type="scientific">Rhodosorus marinus</name>
    <dbReference type="NCBI Taxonomy" id="101924"/>
    <lineage>
        <taxon>Eukaryota</taxon>
        <taxon>Rhodophyta</taxon>
        <taxon>Stylonematophyceae</taxon>
        <taxon>Stylonematales</taxon>
        <taxon>Stylonemataceae</taxon>
        <taxon>Rhodosorus</taxon>
    </lineage>
</organism>
<evidence type="ECO:0000313" key="5">
    <source>
        <dbReference type="Proteomes" id="UP001157974"/>
    </source>
</evidence>
<evidence type="ECO:0008006" key="6">
    <source>
        <dbReference type="Google" id="ProtNLM"/>
    </source>
</evidence>
<dbReference type="Pfam" id="PF06246">
    <property type="entry name" value="Isy1"/>
    <property type="match status" value="1"/>
</dbReference>
<dbReference type="PANTHER" id="PTHR13021">
    <property type="entry name" value="PRE-MRNA-SPLICING FACTOR ISY1"/>
    <property type="match status" value="1"/>
</dbReference>
<reference evidence="4 5" key="1">
    <citation type="journal article" date="2023" name="Nat. Commun.">
        <title>Origin of minicircular mitochondrial genomes in red algae.</title>
        <authorList>
            <person name="Lee Y."/>
            <person name="Cho C.H."/>
            <person name="Lee Y.M."/>
            <person name="Park S.I."/>
            <person name="Yang J.H."/>
            <person name="West J.A."/>
            <person name="Bhattacharya D."/>
            <person name="Yoon H.S."/>
        </authorList>
    </citation>
    <scope>NUCLEOTIDE SEQUENCE [LARGE SCALE GENOMIC DNA]</scope>
    <source>
        <strain evidence="4 5">CCMP1338</strain>
        <tissue evidence="4">Whole cell</tissue>
    </source>
</reference>
<sequence length="255" mass="29093">MARNEEKAQSMLNRYLKQKDAADGNVLERRPYLATLCDDVDEAQKWRRDILKDIGRKVMDIQNDGLGEGRIRELNDGINKLFREKRHWERRIKDLGGPDFARNAAPVTDSDGTVVAGSKGYYYFGAARKLPGVKELLEQQAQYEEEKKKVTSSELYRRVDADYYGFRDEDDGILVGLEKEAEKRARLELVKDFEQKHPGVKPEMDHDNDIGGVEKAAGGGFQSYVRLPEASDLEGVLLERKKREALDRLEASIQS</sequence>
<dbReference type="EMBL" id="JAMWBK010000002">
    <property type="protein sequence ID" value="KAJ8907523.1"/>
    <property type="molecule type" value="Genomic_DNA"/>
</dbReference>
<protein>
    <recommendedName>
        <fullName evidence="6">Pre-mRNA-splicing factor ISY1</fullName>
    </recommendedName>
</protein>